<dbReference type="RefSeq" id="WP_311617676.1">
    <property type="nucleotide sequence ID" value="NZ_JAVREV010000005.1"/>
</dbReference>
<protein>
    <submittedName>
        <fullName evidence="4">GNAT family N-acetyltransferase</fullName>
    </submittedName>
</protein>
<evidence type="ECO:0000259" key="3">
    <source>
        <dbReference type="PROSITE" id="PS51186"/>
    </source>
</evidence>
<dbReference type="CDD" id="cd04301">
    <property type="entry name" value="NAT_SF"/>
    <property type="match status" value="1"/>
</dbReference>
<comment type="caution">
    <text evidence="4">The sequence shown here is derived from an EMBL/GenBank/DDBJ whole genome shotgun (WGS) entry which is preliminary data.</text>
</comment>
<evidence type="ECO:0000256" key="2">
    <source>
        <dbReference type="ARBA" id="ARBA00023315"/>
    </source>
</evidence>
<name>A0ABU2S3P9_9ACTN</name>
<dbReference type="InterPro" id="IPR050832">
    <property type="entry name" value="Bact_Acetyltransf"/>
</dbReference>
<organism evidence="4 5">
    <name type="scientific">Streptomyces johnsoniae</name>
    <dbReference type="NCBI Taxonomy" id="3075532"/>
    <lineage>
        <taxon>Bacteria</taxon>
        <taxon>Bacillati</taxon>
        <taxon>Actinomycetota</taxon>
        <taxon>Actinomycetes</taxon>
        <taxon>Kitasatosporales</taxon>
        <taxon>Streptomycetaceae</taxon>
        <taxon>Streptomyces</taxon>
    </lineage>
</organism>
<dbReference type="Gene3D" id="3.40.630.30">
    <property type="match status" value="1"/>
</dbReference>
<gene>
    <name evidence="4" type="ORF">RM779_12060</name>
</gene>
<dbReference type="InterPro" id="IPR016181">
    <property type="entry name" value="Acyl_CoA_acyltransferase"/>
</dbReference>
<dbReference type="InterPro" id="IPR000182">
    <property type="entry name" value="GNAT_dom"/>
</dbReference>
<keyword evidence="1" id="KW-0808">Transferase</keyword>
<reference evidence="5" key="1">
    <citation type="submission" date="2023-07" db="EMBL/GenBank/DDBJ databases">
        <title>30 novel species of actinomycetes from the DSMZ collection.</title>
        <authorList>
            <person name="Nouioui I."/>
        </authorList>
    </citation>
    <scope>NUCLEOTIDE SEQUENCE [LARGE SCALE GENOMIC DNA]</scope>
    <source>
        <strain evidence="5">DSM 41886</strain>
    </source>
</reference>
<proteinExistence type="predicted"/>
<sequence length="175" mass="18946">MDIIIRNAEPGELDRAGELVAATYLGDGLLTFGTEDPYLPTLRDARGRARHAEVLVAAEPAGELLGCVTFVGAGGPFADIAGPGEAEFRMLAVVPAARGRGAGEALVRACLHRARRLGQRRVVLSSQSRMHTAHRLYTRLGFVRAPERDWEAVPGFPLHVFARELADEGDEQHNI</sequence>
<dbReference type="SUPFAM" id="SSF55729">
    <property type="entry name" value="Acyl-CoA N-acyltransferases (Nat)"/>
    <property type="match status" value="1"/>
</dbReference>
<dbReference type="PROSITE" id="PS51186">
    <property type="entry name" value="GNAT"/>
    <property type="match status" value="1"/>
</dbReference>
<dbReference type="PANTHER" id="PTHR43877:SF2">
    <property type="entry name" value="AMINOALKYLPHOSPHONATE N-ACETYLTRANSFERASE-RELATED"/>
    <property type="match status" value="1"/>
</dbReference>
<dbReference type="Proteomes" id="UP001183615">
    <property type="component" value="Unassembled WGS sequence"/>
</dbReference>
<dbReference type="PANTHER" id="PTHR43877">
    <property type="entry name" value="AMINOALKYLPHOSPHONATE N-ACETYLTRANSFERASE-RELATED-RELATED"/>
    <property type="match status" value="1"/>
</dbReference>
<dbReference type="EMBL" id="JAVREV010000005">
    <property type="protein sequence ID" value="MDT0443326.1"/>
    <property type="molecule type" value="Genomic_DNA"/>
</dbReference>
<feature type="domain" description="N-acetyltransferase" evidence="3">
    <location>
        <begin position="3"/>
        <end position="163"/>
    </location>
</feature>
<evidence type="ECO:0000313" key="5">
    <source>
        <dbReference type="Proteomes" id="UP001183615"/>
    </source>
</evidence>
<accession>A0ABU2S3P9</accession>
<keyword evidence="5" id="KW-1185">Reference proteome</keyword>
<evidence type="ECO:0000313" key="4">
    <source>
        <dbReference type="EMBL" id="MDT0443326.1"/>
    </source>
</evidence>
<dbReference type="Pfam" id="PF00583">
    <property type="entry name" value="Acetyltransf_1"/>
    <property type="match status" value="1"/>
</dbReference>
<keyword evidence="2" id="KW-0012">Acyltransferase</keyword>
<evidence type="ECO:0000256" key="1">
    <source>
        <dbReference type="ARBA" id="ARBA00022679"/>
    </source>
</evidence>